<evidence type="ECO:0000256" key="2">
    <source>
        <dbReference type="ARBA" id="ARBA00022630"/>
    </source>
</evidence>
<dbReference type="KEGG" id="hsr:HSBAA_07850"/>
<organism evidence="5 6">
    <name type="scientific">Vreelandella sulfidaeris</name>
    <dbReference type="NCBI Taxonomy" id="115553"/>
    <lineage>
        <taxon>Bacteria</taxon>
        <taxon>Pseudomonadati</taxon>
        <taxon>Pseudomonadota</taxon>
        <taxon>Gammaproteobacteria</taxon>
        <taxon>Oceanospirillales</taxon>
        <taxon>Halomonadaceae</taxon>
        <taxon>Vreelandella</taxon>
    </lineage>
</organism>
<protein>
    <recommendedName>
        <fullName evidence="7">FAD/NAD(P)-binding domain-containing protein</fullName>
    </recommendedName>
</protein>
<dbReference type="InterPro" id="IPR051169">
    <property type="entry name" value="NADH-Q_oxidoreductase"/>
</dbReference>
<dbReference type="Proteomes" id="UP000320231">
    <property type="component" value="Chromosome"/>
</dbReference>
<dbReference type="AlphaFoldDB" id="A0A455U3X7"/>
<dbReference type="EMBL" id="AP019514">
    <property type="protein sequence ID" value="BBI59479.1"/>
    <property type="molecule type" value="Genomic_DNA"/>
</dbReference>
<dbReference type="GO" id="GO:0003955">
    <property type="term" value="F:NAD(P)H dehydrogenase (quinone) activity"/>
    <property type="evidence" value="ECO:0007669"/>
    <property type="project" value="TreeGrafter"/>
</dbReference>
<dbReference type="PANTHER" id="PTHR42913">
    <property type="entry name" value="APOPTOSIS-INDUCING FACTOR 1"/>
    <property type="match status" value="1"/>
</dbReference>
<keyword evidence="4" id="KW-0560">Oxidoreductase</keyword>
<dbReference type="GO" id="GO:0019646">
    <property type="term" value="P:aerobic electron transport chain"/>
    <property type="evidence" value="ECO:0007669"/>
    <property type="project" value="TreeGrafter"/>
</dbReference>
<evidence type="ECO:0008006" key="7">
    <source>
        <dbReference type="Google" id="ProtNLM"/>
    </source>
</evidence>
<name>A0A455U3X7_9GAMM</name>
<dbReference type="Gene3D" id="3.50.50.100">
    <property type="match status" value="1"/>
</dbReference>
<comment type="cofactor">
    <cofactor evidence="1">
        <name>FAD</name>
        <dbReference type="ChEBI" id="CHEBI:57692"/>
    </cofactor>
</comment>
<keyword evidence="2" id="KW-0285">Flavoprotein</keyword>
<evidence type="ECO:0000256" key="3">
    <source>
        <dbReference type="ARBA" id="ARBA00022827"/>
    </source>
</evidence>
<keyword evidence="3" id="KW-0274">FAD</keyword>
<evidence type="ECO:0000313" key="6">
    <source>
        <dbReference type="Proteomes" id="UP000320231"/>
    </source>
</evidence>
<dbReference type="InterPro" id="IPR036188">
    <property type="entry name" value="FAD/NAD-bd_sf"/>
</dbReference>
<evidence type="ECO:0000256" key="4">
    <source>
        <dbReference type="ARBA" id="ARBA00023002"/>
    </source>
</evidence>
<evidence type="ECO:0000256" key="1">
    <source>
        <dbReference type="ARBA" id="ARBA00001974"/>
    </source>
</evidence>
<proteinExistence type="predicted"/>
<reference evidence="5 6" key="1">
    <citation type="journal article" date="2019" name="Microbiol. Resour. Announc.">
        <title>Complete Genome Sequence of Halomonas sulfidaeris Strain Esulfide1 Isolated from a Metal Sulfide Rock at a Depth of 2,200 Meters, Obtained Using Nanopore Sequencing.</title>
        <authorList>
            <person name="Saito M."/>
            <person name="Nishigata A."/>
            <person name="Galipon J."/>
            <person name="Arakawa K."/>
        </authorList>
    </citation>
    <scope>NUCLEOTIDE SEQUENCE [LARGE SCALE GENOMIC DNA]</scope>
    <source>
        <strain evidence="5 6">ATCC BAA-803</strain>
    </source>
</reference>
<sequence length="164" mass="17735">MKLLLIGAGHAHAFVLEAFAKQPDPSVEITVVSDSPFAAYSGSVPAWLAGECTLRETQIDVKALCQRAKARLVLAPARSINAQAQYAELADGERIVFDVASLNIGSTLTLPQQHGKQRPKLLAMRPLSSLHQRWQALQEDISYLPSVGIQRIVSVGGGLQVVKR</sequence>
<evidence type="ECO:0000313" key="5">
    <source>
        <dbReference type="EMBL" id="BBI59479.1"/>
    </source>
</evidence>
<accession>A0A455U3X7</accession>
<dbReference type="SUPFAM" id="SSF51905">
    <property type="entry name" value="FAD/NAD(P)-binding domain"/>
    <property type="match status" value="1"/>
</dbReference>
<gene>
    <name evidence="5" type="ORF">HSBAA_07850</name>
</gene>
<dbReference type="PANTHER" id="PTHR42913:SF9">
    <property type="entry name" value="SLR1591 PROTEIN"/>
    <property type="match status" value="1"/>
</dbReference>